<feature type="signal peptide" evidence="1">
    <location>
        <begin position="1"/>
        <end position="22"/>
    </location>
</feature>
<evidence type="ECO:0000256" key="1">
    <source>
        <dbReference type="SAM" id="SignalP"/>
    </source>
</evidence>
<dbReference type="AlphaFoldDB" id="A0A2S5AG47"/>
<keyword evidence="3" id="KW-1185">Reference proteome</keyword>
<feature type="chain" id="PRO_5015410692" description="Lipoprotein" evidence="1">
    <location>
        <begin position="23"/>
        <end position="292"/>
    </location>
</feature>
<dbReference type="PROSITE" id="PS51257">
    <property type="entry name" value="PROKAR_LIPOPROTEIN"/>
    <property type="match status" value="1"/>
</dbReference>
<reference evidence="2 3" key="1">
    <citation type="submission" date="2018-01" db="EMBL/GenBank/DDBJ databases">
        <authorList>
            <person name="Gaut B.S."/>
            <person name="Morton B.R."/>
            <person name="Clegg M.T."/>
            <person name="Duvall M.R."/>
        </authorList>
    </citation>
    <scope>NUCLEOTIDE SEQUENCE [LARGE SCALE GENOMIC DNA]</scope>
    <source>
        <strain evidence="2 3">HR-AY</strain>
    </source>
</reference>
<keyword evidence="1" id="KW-0732">Signal</keyword>
<evidence type="ECO:0000313" key="3">
    <source>
        <dbReference type="Proteomes" id="UP000237310"/>
    </source>
</evidence>
<evidence type="ECO:0008006" key="4">
    <source>
        <dbReference type="Google" id="ProtNLM"/>
    </source>
</evidence>
<dbReference type="RefSeq" id="WP_103804677.1">
    <property type="nucleotide sequence ID" value="NZ_PQVG01000001.1"/>
</dbReference>
<protein>
    <recommendedName>
        <fullName evidence="4">Lipoprotein</fullName>
    </recommendedName>
</protein>
<dbReference type="EMBL" id="PQVG01000001">
    <property type="protein sequence ID" value="POY41540.1"/>
    <property type="molecule type" value="Genomic_DNA"/>
</dbReference>
<proteinExistence type="predicted"/>
<dbReference type="OrthoDB" id="1114031at2"/>
<dbReference type="Proteomes" id="UP000237310">
    <property type="component" value="Unassembled WGS sequence"/>
</dbReference>
<evidence type="ECO:0000313" key="2">
    <source>
        <dbReference type="EMBL" id="POY41540.1"/>
    </source>
</evidence>
<comment type="caution">
    <text evidence="2">The sequence shown here is derived from an EMBL/GenBank/DDBJ whole genome shotgun (WGS) entry which is preliminary data.</text>
</comment>
<accession>A0A2S5AG47</accession>
<organism evidence="2 3">
    <name type="scientific">Flavobacterium alvei</name>
    <dbReference type="NCBI Taxonomy" id="2080416"/>
    <lineage>
        <taxon>Bacteria</taxon>
        <taxon>Pseudomonadati</taxon>
        <taxon>Bacteroidota</taxon>
        <taxon>Flavobacteriia</taxon>
        <taxon>Flavobacteriales</taxon>
        <taxon>Flavobacteriaceae</taxon>
        <taxon>Flavobacterium</taxon>
    </lineage>
</organism>
<sequence length="292" mass="31868">MKTKILLFVTMLSIVTFVGCNSNETVDESTTSAAITADETAVNSEIDATVDDVSIIAEDQYDVQKSASSTAKTTAGMVSMLPACATITKVLTNDTWTRTIDFGTQGCALPNGNIVKGKIIISFSKNFTTPIRTISYTLEGFYHNDKLIEGNKTITHELKTSDLLATIHPVTTHSVDVKITYPDGKIYTRIGTRVREMVEGFATLTNWEDNVFKVWGYNITTFPNGSKYTSKITTPLLVKLSCKMPFPVSGVVSIQKNDNVDTIATLDYGNGDCDKLATMTVKGVSKVITLRK</sequence>
<name>A0A2S5AG47_9FLAO</name>
<gene>
    <name evidence="2" type="ORF">C3L50_02580</name>
</gene>